<dbReference type="AlphaFoldDB" id="D2VZI3"/>
<dbReference type="KEGG" id="ngr:NAEGRDRAFT_53502"/>
<name>D2VZI3_NAEGR</name>
<gene>
    <name evidence="2" type="ORF">NAEGRDRAFT_53502</name>
</gene>
<reference evidence="2 3" key="1">
    <citation type="journal article" date="2010" name="Cell">
        <title>The genome of Naegleria gruberi illuminates early eukaryotic versatility.</title>
        <authorList>
            <person name="Fritz-Laylin L.K."/>
            <person name="Prochnik S.E."/>
            <person name="Ginger M.L."/>
            <person name="Dacks J.B."/>
            <person name="Carpenter M.L."/>
            <person name="Field M.C."/>
            <person name="Kuo A."/>
            <person name="Paredez A."/>
            <person name="Chapman J."/>
            <person name="Pham J."/>
            <person name="Shu S."/>
            <person name="Neupane R."/>
            <person name="Cipriano M."/>
            <person name="Mancuso J."/>
            <person name="Tu H."/>
            <person name="Salamov A."/>
            <person name="Lindquist E."/>
            <person name="Shapiro H."/>
            <person name="Lucas S."/>
            <person name="Grigoriev I.V."/>
            <person name="Cande W.Z."/>
            <person name="Fulton C."/>
            <person name="Rokhsar D.S."/>
            <person name="Dawson S.C."/>
        </authorList>
    </citation>
    <scope>NUCLEOTIDE SEQUENCE [LARGE SCALE GENOMIC DNA]</scope>
    <source>
        <strain evidence="2 3">NEG-M</strain>
    </source>
</reference>
<sequence length="174" mass="20349">MESSNHSEENSPLLTQDEFERNMKAFQLLAGTIETKHKPSVITRSRSKMKEELNIKTSDSQDKLKRSNEDHDSKICKKQMKKKRKRNELKKKMKLARNIISFYTFKEFLSNQLEEEQDNTPEKNQVIFNEDAIKIFHDGILEVMLKYLENVKETMEANTIGKALKLEAGRLLGE</sequence>
<dbReference type="InParanoid" id="D2VZI3"/>
<accession>D2VZI3</accession>
<dbReference type="GeneID" id="8857740"/>
<organism evidence="3">
    <name type="scientific">Naegleria gruberi</name>
    <name type="common">Amoeba</name>
    <dbReference type="NCBI Taxonomy" id="5762"/>
    <lineage>
        <taxon>Eukaryota</taxon>
        <taxon>Discoba</taxon>
        <taxon>Heterolobosea</taxon>
        <taxon>Tetramitia</taxon>
        <taxon>Eutetramitia</taxon>
        <taxon>Vahlkampfiidae</taxon>
        <taxon>Naegleria</taxon>
    </lineage>
</organism>
<evidence type="ECO:0000256" key="1">
    <source>
        <dbReference type="SAM" id="MobiDB-lite"/>
    </source>
</evidence>
<dbReference type="EMBL" id="GG738914">
    <property type="protein sequence ID" value="EFC37851.1"/>
    <property type="molecule type" value="Genomic_DNA"/>
</dbReference>
<dbReference type="VEuPathDB" id="AmoebaDB:NAEGRDRAFT_53502"/>
<proteinExistence type="predicted"/>
<evidence type="ECO:0000313" key="3">
    <source>
        <dbReference type="Proteomes" id="UP000006671"/>
    </source>
</evidence>
<feature type="region of interest" description="Disordered" evidence="1">
    <location>
        <begin position="37"/>
        <end position="83"/>
    </location>
</feature>
<feature type="compositionally biased region" description="Basic and acidic residues" evidence="1">
    <location>
        <begin position="48"/>
        <end position="75"/>
    </location>
</feature>
<dbReference type="Proteomes" id="UP000006671">
    <property type="component" value="Unassembled WGS sequence"/>
</dbReference>
<protein>
    <submittedName>
        <fullName evidence="2">Predicted protein</fullName>
    </submittedName>
</protein>
<evidence type="ECO:0000313" key="2">
    <source>
        <dbReference type="EMBL" id="EFC37851.1"/>
    </source>
</evidence>
<dbReference type="RefSeq" id="XP_002670595.1">
    <property type="nucleotide sequence ID" value="XM_002670549.1"/>
</dbReference>
<keyword evidence="3" id="KW-1185">Reference proteome</keyword>